<dbReference type="AlphaFoldDB" id="A0AAV4X5Q5"/>
<name>A0AAV4X5Q5_9ARAC</name>
<gene>
    <name evidence="1" type="ORF">CDAR_562811</name>
</gene>
<evidence type="ECO:0008006" key="3">
    <source>
        <dbReference type="Google" id="ProtNLM"/>
    </source>
</evidence>
<organism evidence="1 2">
    <name type="scientific">Caerostris darwini</name>
    <dbReference type="NCBI Taxonomy" id="1538125"/>
    <lineage>
        <taxon>Eukaryota</taxon>
        <taxon>Metazoa</taxon>
        <taxon>Ecdysozoa</taxon>
        <taxon>Arthropoda</taxon>
        <taxon>Chelicerata</taxon>
        <taxon>Arachnida</taxon>
        <taxon>Araneae</taxon>
        <taxon>Araneomorphae</taxon>
        <taxon>Entelegynae</taxon>
        <taxon>Araneoidea</taxon>
        <taxon>Araneidae</taxon>
        <taxon>Caerostris</taxon>
    </lineage>
</organism>
<sequence>MYFVIGASVVCFGLVFVFVTDKCIRDAEPQLTKRSLYHDDLICMPDNMLTQKGGRRFALSGNDSQLLLSIRTQNLNALFSSSGTSGSSCLSVQASS</sequence>
<evidence type="ECO:0000313" key="2">
    <source>
        <dbReference type="Proteomes" id="UP001054837"/>
    </source>
</evidence>
<dbReference type="EMBL" id="BPLQ01015714">
    <property type="protein sequence ID" value="GIY90606.1"/>
    <property type="molecule type" value="Genomic_DNA"/>
</dbReference>
<proteinExistence type="predicted"/>
<dbReference type="Proteomes" id="UP001054837">
    <property type="component" value="Unassembled WGS sequence"/>
</dbReference>
<evidence type="ECO:0000313" key="1">
    <source>
        <dbReference type="EMBL" id="GIY90606.1"/>
    </source>
</evidence>
<comment type="caution">
    <text evidence="1">The sequence shown here is derived from an EMBL/GenBank/DDBJ whole genome shotgun (WGS) entry which is preliminary data.</text>
</comment>
<accession>A0AAV4X5Q5</accession>
<keyword evidence="2" id="KW-1185">Reference proteome</keyword>
<reference evidence="1 2" key="1">
    <citation type="submission" date="2021-06" db="EMBL/GenBank/DDBJ databases">
        <title>Caerostris darwini draft genome.</title>
        <authorList>
            <person name="Kono N."/>
            <person name="Arakawa K."/>
        </authorList>
    </citation>
    <scope>NUCLEOTIDE SEQUENCE [LARGE SCALE GENOMIC DNA]</scope>
</reference>
<protein>
    <recommendedName>
        <fullName evidence="3">Secreted protein</fullName>
    </recommendedName>
</protein>